<feature type="transmembrane region" description="Helical" evidence="4">
    <location>
        <begin position="352"/>
        <end position="370"/>
    </location>
</feature>
<comment type="similarity">
    <text evidence="2">Belongs to the major facilitator superfamily. Monocarboxylate porter (TC 2.A.1.13) family.</text>
</comment>
<comment type="subcellular location">
    <subcellularLocation>
        <location evidence="1">Membrane</location>
        <topology evidence="1">Multi-pass membrane protein</topology>
    </subcellularLocation>
</comment>
<dbReference type="AlphaFoldDB" id="A0AAD5VPV7"/>
<dbReference type="PANTHER" id="PTHR11360:SF284">
    <property type="entry name" value="EG:103B4.3 PROTEIN-RELATED"/>
    <property type="match status" value="1"/>
</dbReference>
<feature type="compositionally biased region" description="Polar residues" evidence="3">
    <location>
        <begin position="18"/>
        <end position="29"/>
    </location>
</feature>
<dbReference type="PANTHER" id="PTHR11360">
    <property type="entry name" value="MONOCARBOXYLATE TRANSPORTER"/>
    <property type="match status" value="1"/>
</dbReference>
<feature type="transmembrane region" description="Helical" evidence="4">
    <location>
        <begin position="413"/>
        <end position="434"/>
    </location>
</feature>
<sequence>MSSAVITDEKPKLCPSISEKSSVLKQSDNTCDDDIEKPSREEPSNDKNSDRDTVIDAVLKRKEELVEDVPEQRIPDDDFPDGGLRAWLVVFGGACNCYATFGYVNSWGIFQAYYQETVLKEYSPSTIAWIGSVQYALVFLPGLVVGRLFDLGYFRSVFLSCSILLIVATFLIAECTQYWQFLLCQGFAVGLACGGIFGPSGAIVAHWFKKRRGRALGFIAMGSSVGGTTLPIAAKNLIPRVGFPWTIRIIGFILLFVVGICNLTMKRRLPPVNVKGGLFNLKAFKDPAFSIYCASSFIIFLGLYTVLTYVNVSATQLGSSPDLAFYFVAFANASSMFGRWMSGLLADSIGHLNIMIPFTLFAGILTYAWPFTHSTASLIVVTVIYGFCSGTYVSLLTAPIMTFGGEGDVGRRIGMFMTITALGAVAGPPISGAINAATGGFEAVGLYADT</sequence>
<dbReference type="CDD" id="cd17352">
    <property type="entry name" value="MFS_MCT_SLC16"/>
    <property type="match status" value="1"/>
</dbReference>
<feature type="transmembrane region" description="Helical" evidence="4">
    <location>
        <begin position="86"/>
        <end position="106"/>
    </location>
</feature>
<feature type="transmembrane region" description="Helical" evidence="4">
    <location>
        <begin position="153"/>
        <end position="173"/>
    </location>
</feature>
<feature type="transmembrane region" description="Helical" evidence="4">
    <location>
        <begin position="215"/>
        <end position="233"/>
    </location>
</feature>
<evidence type="ECO:0000256" key="1">
    <source>
        <dbReference type="ARBA" id="ARBA00004141"/>
    </source>
</evidence>
<dbReference type="Gene3D" id="1.20.1250.20">
    <property type="entry name" value="MFS general substrate transporter like domains"/>
    <property type="match status" value="1"/>
</dbReference>
<dbReference type="InterPro" id="IPR050327">
    <property type="entry name" value="Proton-linked_MCT"/>
</dbReference>
<feature type="transmembrane region" description="Helical" evidence="4">
    <location>
        <begin position="126"/>
        <end position="146"/>
    </location>
</feature>
<feature type="transmembrane region" description="Helical" evidence="4">
    <location>
        <begin position="245"/>
        <end position="265"/>
    </location>
</feature>
<dbReference type="InterPro" id="IPR011701">
    <property type="entry name" value="MFS"/>
</dbReference>
<feature type="transmembrane region" description="Helical" evidence="4">
    <location>
        <begin position="376"/>
        <end position="401"/>
    </location>
</feature>
<evidence type="ECO:0000259" key="5">
    <source>
        <dbReference type="PROSITE" id="PS50850"/>
    </source>
</evidence>
<reference evidence="6" key="1">
    <citation type="submission" date="2022-07" db="EMBL/GenBank/DDBJ databases">
        <title>Genome Sequence of Leucocoprinus birnbaumii.</title>
        <authorList>
            <person name="Buettner E."/>
        </authorList>
    </citation>
    <scope>NUCLEOTIDE SEQUENCE</scope>
    <source>
        <strain evidence="6">VT141</strain>
    </source>
</reference>
<organism evidence="6 7">
    <name type="scientific">Leucocoprinus birnbaumii</name>
    <dbReference type="NCBI Taxonomy" id="56174"/>
    <lineage>
        <taxon>Eukaryota</taxon>
        <taxon>Fungi</taxon>
        <taxon>Dikarya</taxon>
        <taxon>Basidiomycota</taxon>
        <taxon>Agaricomycotina</taxon>
        <taxon>Agaricomycetes</taxon>
        <taxon>Agaricomycetidae</taxon>
        <taxon>Agaricales</taxon>
        <taxon>Agaricineae</taxon>
        <taxon>Agaricaceae</taxon>
        <taxon>Leucocoprinus</taxon>
    </lineage>
</organism>
<proteinExistence type="inferred from homology"/>
<name>A0AAD5VPV7_9AGAR</name>
<feature type="region of interest" description="Disordered" evidence="3">
    <location>
        <begin position="17"/>
        <end position="53"/>
    </location>
</feature>
<keyword evidence="4" id="KW-1133">Transmembrane helix</keyword>
<dbReference type="GO" id="GO:0022857">
    <property type="term" value="F:transmembrane transporter activity"/>
    <property type="evidence" value="ECO:0007669"/>
    <property type="project" value="InterPro"/>
</dbReference>
<feature type="domain" description="Major facilitator superfamily (MFS) profile" evidence="5">
    <location>
        <begin position="288"/>
        <end position="450"/>
    </location>
</feature>
<dbReference type="Pfam" id="PF07690">
    <property type="entry name" value="MFS_1"/>
    <property type="match status" value="1"/>
</dbReference>
<dbReference type="SUPFAM" id="SSF103473">
    <property type="entry name" value="MFS general substrate transporter"/>
    <property type="match status" value="1"/>
</dbReference>
<dbReference type="InterPro" id="IPR020846">
    <property type="entry name" value="MFS_dom"/>
</dbReference>
<dbReference type="GO" id="GO:0016020">
    <property type="term" value="C:membrane"/>
    <property type="evidence" value="ECO:0007669"/>
    <property type="project" value="UniProtKB-SubCell"/>
</dbReference>
<evidence type="ECO:0000313" key="6">
    <source>
        <dbReference type="EMBL" id="KAJ3565582.1"/>
    </source>
</evidence>
<evidence type="ECO:0000256" key="2">
    <source>
        <dbReference type="ARBA" id="ARBA00006727"/>
    </source>
</evidence>
<dbReference type="InterPro" id="IPR036259">
    <property type="entry name" value="MFS_trans_sf"/>
</dbReference>
<feature type="compositionally biased region" description="Basic and acidic residues" evidence="3">
    <location>
        <begin position="36"/>
        <end position="53"/>
    </location>
</feature>
<evidence type="ECO:0000256" key="3">
    <source>
        <dbReference type="SAM" id="MobiDB-lite"/>
    </source>
</evidence>
<dbReference type="EMBL" id="JANIEX010000558">
    <property type="protein sequence ID" value="KAJ3565582.1"/>
    <property type="molecule type" value="Genomic_DNA"/>
</dbReference>
<evidence type="ECO:0000313" key="7">
    <source>
        <dbReference type="Proteomes" id="UP001213000"/>
    </source>
</evidence>
<gene>
    <name evidence="6" type="ORF">NP233_g7544</name>
</gene>
<keyword evidence="7" id="KW-1185">Reference proteome</keyword>
<protein>
    <recommendedName>
        <fullName evidence="5">Major facilitator superfamily (MFS) profile domain-containing protein</fullName>
    </recommendedName>
</protein>
<feature type="transmembrane region" description="Helical" evidence="4">
    <location>
        <begin position="179"/>
        <end position="208"/>
    </location>
</feature>
<dbReference type="Proteomes" id="UP001213000">
    <property type="component" value="Unassembled WGS sequence"/>
</dbReference>
<comment type="caution">
    <text evidence="6">The sequence shown here is derived from an EMBL/GenBank/DDBJ whole genome shotgun (WGS) entry which is preliminary data.</text>
</comment>
<keyword evidence="4" id="KW-0472">Membrane</keyword>
<dbReference type="PROSITE" id="PS50850">
    <property type="entry name" value="MFS"/>
    <property type="match status" value="1"/>
</dbReference>
<evidence type="ECO:0000256" key="4">
    <source>
        <dbReference type="SAM" id="Phobius"/>
    </source>
</evidence>
<accession>A0AAD5VPV7</accession>
<feature type="transmembrane region" description="Helical" evidence="4">
    <location>
        <begin position="289"/>
        <end position="311"/>
    </location>
</feature>
<keyword evidence="4" id="KW-0812">Transmembrane</keyword>